<keyword evidence="4" id="KW-1185">Reference proteome</keyword>
<dbReference type="PANTHER" id="PTHR33375:SF1">
    <property type="entry name" value="CHROMOSOME-PARTITIONING PROTEIN PARB-RELATED"/>
    <property type="match status" value="1"/>
</dbReference>
<dbReference type="InterPro" id="IPR003115">
    <property type="entry name" value="ParB_N"/>
</dbReference>
<feature type="compositionally biased region" description="Polar residues" evidence="1">
    <location>
        <begin position="242"/>
        <end position="252"/>
    </location>
</feature>
<evidence type="ECO:0000313" key="3">
    <source>
        <dbReference type="EMBL" id="MBU3875673.1"/>
    </source>
</evidence>
<dbReference type="PANTHER" id="PTHR33375">
    <property type="entry name" value="CHROMOSOME-PARTITIONING PROTEIN PARB-RELATED"/>
    <property type="match status" value="1"/>
</dbReference>
<accession>A0ABS6D255</accession>
<feature type="compositionally biased region" description="Basic and acidic residues" evidence="1">
    <location>
        <begin position="221"/>
        <end position="241"/>
    </location>
</feature>
<dbReference type="InterPro" id="IPR050336">
    <property type="entry name" value="Chromosome_partition/occlusion"/>
</dbReference>
<gene>
    <name evidence="3" type="ORF">HGO97_007600</name>
</gene>
<dbReference type="EMBL" id="JABACJ020000005">
    <property type="protein sequence ID" value="MBU3875673.1"/>
    <property type="molecule type" value="Genomic_DNA"/>
</dbReference>
<reference evidence="3 4" key="1">
    <citation type="submission" date="2021-06" db="EMBL/GenBank/DDBJ databases">
        <title>Faecalicatena sp. nov. isolated from porcine feces.</title>
        <authorList>
            <person name="Oh B.S."/>
            <person name="Lee J.H."/>
        </authorList>
    </citation>
    <scope>NUCLEOTIDE SEQUENCE [LARGE SCALE GENOMIC DNA]</scope>
    <source>
        <strain evidence="3 4">AGMB00832</strain>
    </source>
</reference>
<dbReference type="Pfam" id="PF02195">
    <property type="entry name" value="ParB_N"/>
    <property type="match status" value="1"/>
</dbReference>
<organism evidence="3 4">
    <name type="scientific">Faecalicatena faecalis</name>
    <dbReference type="NCBI Taxonomy" id="2726362"/>
    <lineage>
        <taxon>Bacteria</taxon>
        <taxon>Bacillati</taxon>
        <taxon>Bacillota</taxon>
        <taxon>Clostridia</taxon>
        <taxon>Lachnospirales</taxon>
        <taxon>Lachnospiraceae</taxon>
        <taxon>Faecalicatena</taxon>
    </lineage>
</organism>
<dbReference type="SMART" id="SM00470">
    <property type="entry name" value="ParB"/>
    <property type="match status" value="1"/>
</dbReference>
<proteinExistence type="predicted"/>
<dbReference type="Proteomes" id="UP000723714">
    <property type="component" value="Unassembled WGS sequence"/>
</dbReference>
<evidence type="ECO:0000313" key="4">
    <source>
        <dbReference type="Proteomes" id="UP000723714"/>
    </source>
</evidence>
<feature type="domain" description="ParB-like N-terminal" evidence="2">
    <location>
        <begin position="25"/>
        <end position="118"/>
    </location>
</feature>
<protein>
    <submittedName>
        <fullName evidence="3">ParB N-terminal domain-containing protein</fullName>
    </submittedName>
</protein>
<comment type="caution">
    <text evidence="3">The sequence shown here is derived from an EMBL/GenBank/DDBJ whole genome shotgun (WGS) entry which is preliminary data.</text>
</comment>
<feature type="region of interest" description="Disordered" evidence="1">
    <location>
        <begin position="217"/>
        <end position="263"/>
    </location>
</feature>
<evidence type="ECO:0000259" key="2">
    <source>
        <dbReference type="SMART" id="SM00470"/>
    </source>
</evidence>
<dbReference type="RefSeq" id="WP_216240712.1">
    <property type="nucleotide sequence ID" value="NZ_JABACJ020000005.1"/>
</dbReference>
<evidence type="ECO:0000256" key="1">
    <source>
        <dbReference type="SAM" id="MobiDB-lite"/>
    </source>
</evidence>
<name>A0ABS6D255_9FIRM</name>
<sequence length="312" mass="35718">MAFNIMDILNSKTAGSANVEQFEEIKLNYKDIIVTKHNKYSMDEIEELAAGIQMAGELQQPLVLGRVNGEYWLVSGHRRIEATDLLVREGEEQFAMVNCRYKDMTEVEFRIQLLIGNTFNRKMTDYDRMTQAAEWKEVLQQAKKEGTFKPEKGTRTREYVAQILGVSSATVGELERINNNATDSVKEQLKEGNLNMTSAAEASRLPEEDQNAIAEAAAAGEDVKSEQIREMAEGKKEDKQNKATQEQLQPHASDTDTMEEEKENARRLHALKMLEKYYIYMNEEEVRILEAMLEDCKRRKREYGLEDVGETA</sequence>